<evidence type="ECO:0000313" key="3">
    <source>
        <dbReference type="Proteomes" id="UP000234681"/>
    </source>
</evidence>
<dbReference type="Proteomes" id="UP000234681">
    <property type="component" value="Chromosome 3"/>
</dbReference>
<dbReference type="AlphaFoldDB" id="A6HPA3"/>
<accession>A6HPA3</accession>
<evidence type="ECO:0000256" key="1">
    <source>
        <dbReference type="SAM" id="MobiDB-lite"/>
    </source>
</evidence>
<name>A6HPA3_RAT</name>
<organism evidence="2 3">
    <name type="scientific">Rattus norvegicus</name>
    <name type="common">Rat</name>
    <dbReference type="NCBI Taxonomy" id="10116"/>
    <lineage>
        <taxon>Eukaryota</taxon>
        <taxon>Metazoa</taxon>
        <taxon>Chordata</taxon>
        <taxon>Craniata</taxon>
        <taxon>Vertebrata</taxon>
        <taxon>Euteleostomi</taxon>
        <taxon>Mammalia</taxon>
        <taxon>Eutheria</taxon>
        <taxon>Euarchontoglires</taxon>
        <taxon>Glires</taxon>
        <taxon>Rodentia</taxon>
        <taxon>Myomorpha</taxon>
        <taxon>Muroidea</taxon>
        <taxon>Muridae</taxon>
        <taxon>Murinae</taxon>
        <taxon>Rattus</taxon>
    </lineage>
</organism>
<gene>
    <name evidence="2" type="ORF">rCG_26156</name>
</gene>
<protein>
    <submittedName>
        <fullName evidence="2">RCG26156</fullName>
    </submittedName>
</protein>
<feature type="region of interest" description="Disordered" evidence="1">
    <location>
        <begin position="1"/>
        <end position="22"/>
    </location>
</feature>
<reference evidence="3" key="1">
    <citation type="submission" date="2005-09" db="EMBL/GenBank/DDBJ databases">
        <authorList>
            <person name="Mural R.J."/>
            <person name="Li P.W."/>
            <person name="Adams M.D."/>
            <person name="Amanatides P.G."/>
            <person name="Baden-Tillson H."/>
            <person name="Barnstead M."/>
            <person name="Chin S.H."/>
            <person name="Dew I."/>
            <person name="Evans C.A."/>
            <person name="Ferriera S."/>
            <person name="Flanigan M."/>
            <person name="Fosler C."/>
            <person name="Glodek A."/>
            <person name="Gu Z."/>
            <person name="Holt R.A."/>
            <person name="Jennings D."/>
            <person name="Kraft C.L."/>
            <person name="Lu F."/>
            <person name="Nguyen T."/>
            <person name="Nusskern D.R."/>
            <person name="Pfannkoch C.M."/>
            <person name="Sitter C."/>
            <person name="Sutton G.G."/>
            <person name="Venter J.C."/>
            <person name="Wang Z."/>
            <person name="Woodage T."/>
            <person name="Zheng X.H."/>
            <person name="Zhong F."/>
        </authorList>
    </citation>
    <scope>NUCLEOTIDE SEQUENCE [LARGE SCALE GENOMIC DNA]</scope>
    <source>
        <strain>BN</strain>
        <strain evidence="3">Sprague-Dawley</strain>
    </source>
</reference>
<proteinExistence type="predicted"/>
<feature type="compositionally biased region" description="Acidic residues" evidence="1">
    <location>
        <begin position="1"/>
        <end position="12"/>
    </location>
</feature>
<dbReference type="EMBL" id="CH473949">
    <property type="protein sequence ID" value="EDL79854.1"/>
    <property type="molecule type" value="Genomic_DNA"/>
</dbReference>
<evidence type="ECO:0000313" key="2">
    <source>
        <dbReference type="EMBL" id="EDL79854.1"/>
    </source>
</evidence>
<sequence length="68" mass="7744">MHIDSDASDTEGEQNTQTVSGVTYKPRVACLQERRLESITRSTASLLTSEIKFDCWDWREEPLVTPTL</sequence>